<dbReference type="EMBL" id="JANSHE010007269">
    <property type="protein sequence ID" value="KAJ2963199.1"/>
    <property type="molecule type" value="Genomic_DNA"/>
</dbReference>
<proteinExistence type="predicted"/>
<name>A0ACC1MFC5_9APHY</name>
<accession>A0ACC1MFC5</accession>
<sequence length="109" mass="12700">MVVAQLPCRPQKEMYLMLAQAHSNLLQESSAPAQSSKSRRAPVISQNTSASYRRRRIRYCTRHTRLERARQVIMPAEAELSRYSGIFLSDVEAAYDVRIFVRTRLRQWS</sequence>
<reference evidence="1" key="1">
    <citation type="submission" date="2022-08" db="EMBL/GenBank/DDBJ databases">
        <title>Genome Sequence of Pycnoporus sanguineus.</title>
        <authorList>
            <person name="Buettner E."/>
        </authorList>
    </citation>
    <scope>NUCLEOTIDE SEQUENCE</scope>
    <source>
        <strain evidence="1">CG-C14</strain>
    </source>
</reference>
<protein>
    <submittedName>
        <fullName evidence="1">Uncharacterized protein</fullName>
    </submittedName>
</protein>
<comment type="caution">
    <text evidence="1">The sequence shown here is derived from an EMBL/GenBank/DDBJ whole genome shotgun (WGS) entry which is preliminary data.</text>
</comment>
<organism evidence="1 2">
    <name type="scientific">Trametes sanguinea</name>
    <dbReference type="NCBI Taxonomy" id="158606"/>
    <lineage>
        <taxon>Eukaryota</taxon>
        <taxon>Fungi</taxon>
        <taxon>Dikarya</taxon>
        <taxon>Basidiomycota</taxon>
        <taxon>Agaricomycotina</taxon>
        <taxon>Agaricomycetes</taxon>
        <taxon>Polyporales</taxon>
        <taxon>Polyporaceae</taxon>
        <taxon>Trametes</taxon>
    </lineage>
</organism>
<dbReference type="Proteomes" id="UP001144978">
    <property type="component" value="Unassembled WGS sequence"/>
</dbReference>
<evidence type="ECO:0000313" key="2">
    <source>
        <dbReference type="Proteomes" id="UP001144978"/>
    </source>
</evidence>
<gene>
    <name evidence="1" type="ORF">NUW54_g14298</name>
</gene>
<evidence type="ECO:0000313" key="1">
    <source>
        <dbReference type="EMBL" id="KAJ2963199.1"/>
    </source>
</evidence>
<keyword evidence="2" id="KW-1185">Reference proteome</keyword>